<dbReference type="EMBL" id="AE015927">
    <property type="protein sequence ID" value="AAO36368.1"/>
    <property type="molecule type" value="Genomic_DNA"/>
</dbReference>
<keyword evidence="6" id="KW-0547">Nucleotide-binding</keyword>
<evidence type="ECO:0000259" key="4">
    <source>
        <dbReference type="PROSITE" id="PS51192"/>
    </source>
</evidence>
<dbReference type="PROSITE" id="PS51192">
    <property type="entry name" value="HELICASE_ATP_BIND_1"/>
    <property type="match status" value="1"/>
</dbReference>
<sequence>MKKINKQGENIMDENRLLQIFNKETSGNNHLKGQRIINNDLVSFLDITSEDNLIYINSNVISENLFNEYNTKIEIDVRNKSIFSTFCSCKDYEKNEFRKRNYCCKHLVATFYKALRDLINHPLLNEEKLNGKNIFKRNNKNNTLSILLGDGKYKNEIKIEVYINKNEWKQNIIAEFRIGFKEKGVSKLYILKDINEFLSAYHNNFPIKYSKNFTFDIGSQRLSTKDKRLIDFIEMLKNIEGKYKYISKNTEKNIEGKYLKVPQYLVREFFEVIKNHKVYLNEGFFYRAVETEILDKAPDIDFDLKKVKENYILKVRDGMPITLDSNNSVFLYGTTIYIPNYEFCYKINPYLKVFNEMRIVTMGQEDEETILRRLVPDLNFLSNNVSLSRNIKNKIVMEKCKFNFYFDQEGKEIVLIVKVKYGNFEFNIFEDCKEKIVYRESKKEQQVILQLKALDFEEIKEKFYLRCEEEYKFRFFKSEISKLQEIGEVYYSENFKGLKSIGSNGIFGSIKAGKHDYFEMDFKIGDISPQETYNILRAFRDNLKYYKLENGEYIDLQELELNKFLKLLDVISPEEIYGNHIEIAKNKGVYLDSYLEGNKIKYIKGKKELKEIRDKFKNIEKLKFEEPTNLNGNLRDYQRIGYNWFKTLDYLGFGGILGDEMGLGKTIQAISFILSNKNSKSLIVAPTSLIYNWIDEFEKFAPSLKVVAINGTKEDREDIIKNIGNYDVAITTYNLLKRDLESYNIIEFDHCILDEAQYIKNLNSQNALAVKKIKAKTRFALTGTPIENSIMELWSIFDFIMPGYLYDEKRFSVRYNKRLKESPEVLEELNKLIKPFILRRRKNQVLGELPNKIEKTLMVTLDNEQKKVYKAYANYAMELIEKKVKDDEFKKSKIAILSYITKLRQLCLDPTVTMKDYNGGNGKMEALVDLLLQSIGEGHRILIFSQFTSVLKNIGKRIIKEGIDFSYLDGSIPSEKRMNMVRDFNDGKNSVFLISLKAGGTGLNLTSADVVIHFDPWWNPAVEDQATDRAHRIGQQNVVEVIKIIAKGTIEEKIILLQEEKKKLISELMGDELSSGENFASLTEEEILKLFEV</sequence>
<dbReference type="CDD" id="cd18012">
    <property type="entry name" value="DEXQc_arch_SWI2_SNF2"/>
    <property type="match status" value="1"/>
</dbReference>
<evidence type="ECO:0000259" key="5">
    <source>
        <dbReference type="PROSITE" id="PS51194"/>
    </source>
</evidence>
<proteinExistence type="predicted"/>
<evidence type="ECO:0000313" key="7">
    <source>
        <dbReference type="Proteomes" id="UP000001412"/>
    </source>
</evidence>
<name>Q893H4_CLOTE</name>
<keyword evidence="7" id="KW-1185">Reference proteome</keyword>
<dbReference type="PROSITE" id="PS51194">
    <property type="entry name" value="HELICASE_CTER"/>
    <property type="match status" value="1"/>
</dbReference>
<keyword evidence="6" id="KW-0347">Helicase</keyword>
<dbReference type="InterPro" id="IPR001650">
    <property type="entry name" value="Helicase_C-like"/>
</dbReference>
<dbReference type="PANTHER" id="PTHR10799">
    <property type="entry name" value="SNF2/RAD54 HELICASE FAMILY"/>
    <property type="match status" value="1"/>
</dbReference>
<gene>
    <name evidence="6" type="ordered locus">CTC_01850</name>
</gene>
<dbReference type="Gene3D" id="3.40.50.10810">
    <property type="entry name" value="Tandem AAA-ATPase domain"/>
    <property type="match status" value="1"/>
</dbReference>
<keyword evidence="2" id="KW-0862">Zinc</keyword>
<dbReference type="Pfam" id="PF00176">
    <property type="entry name" value="SNF2-rel_dom"/>
    <property type="match status" value="1"/>
</dbReference>
<keyword evidence="2" id="KW-0479">Metal-binding</keyword>
<dbReference type="GO" id="GO:0016787">
    <property type="term" value="F:hydrolase activity"/>
    <property type="evidence" value="ECO:0007669"/>
    <property type="project" value="UniProtKB-KW"/>
</dbReference>
<organism evidence="6 7">
    <name type="scientific">Clostridium tetani (strain Massachusetts / E88)</name>
    <dbReference type="NCBI Taxonomy" id="212717"/>
    <lineage>
        <taxon>Bacteria</taxon>
        <taxon>Bacillati</taxon>
        <taxon>Bacillota</taxon>
        <taxon>Clostridia</taxon>
        <taxon>Eubacteriales</taxon>
        <taxon>Clostridiaceae</taxon>
        <taxon>Clostridium</taxon>
    </lineage>
</organism>
<dbReference type="Pfam" id="PF00271">
    <property type="entry name" value="Helicase_C"/>
    <property type="match status" value="1"/>
</dbReference>
<dbReference type="SUPFAM" id="SSF52540">
    <property type="entry name" value="P-loop containing nucleoside triphosphate hydrolases"/>
    <property type="match status" value="2"/>
</dbReference>
<dbReference type="Pfam" id="PF04434">
    <property type="entry name" value="SWIM"/>
    <property type="match status" value="1"/>
</dbReference>
<keyword evidence="2" id="KW-0863">Zinc-finger</keyword>
<dbReference type="CDD" id="cd18793">
    <property type="entry name" value="SF2_C_SNF"/>
    <property type="match status" value="1"/>
</dbReference>
<dbReference type="FunFam" id="3.40.50.10810:FF:000054">
    <property type="entry name" value="Helicase, Snf2 family"/>
    <property type="match status" value="1"/>
</dbReference>
<feature type="domain" description="SWIM-type" evidence="3">
    <location>
        <begin position="71"/>
        <end position="115"/>
    </location>
</feature>
<evidence type="ECO:0000313" key="6">
    <source>
        <dbReference type="EMBL" id="AAO36368.1"/>
    </source>
</evidence>
<dbReference type="KEGG" id="ctc:CTC_01850"/>
<keyword evidence="6" id="KW-0067">ATP-binding</keyword>
<protein>
    <submittedName>
        <fullName evidence="6">SWF/SNF family helicase</fullName>
    </submittedName>
</protein>
<dbReference type="GO" id="GO:0004386">
    <property type="term" value="F:helicase activity"/>
    <property type="evidence" value="ECO:0007669"/>
    <property type="project" value="UniProtKB-KW"/>
</dbReference>
<dbReference type="HOGENOM" id="CLU_000315_21_1_9"/>
<dbReference type="PROSITE" id="PS50966">
    <property type="entry name" value="ZF_SWIM"/>
    <property type="match status" value="1"/>
</dbReference>
<evidence type="ECO:0000259" key="3">
    <source>
        <dbReference type="PROSITE" id="PS50966"/>
    </source>
</evidence>
<dbReference type="InterPro" id="IPR038718">
    <property type="entry name" value="SNF2-like_sf"/>
</dbReference>
<dbReference type="SMART" id="SM00490">
    <property type="entry name" value="HELICc"/>
    <property type="match status" value="1"/>
</dbReference>
<feature type="domain" description="Helicase ATP-binding" evidence="4">
    <location>
        <begin position="646"/>
        <end position="803"/>
    </location>
</feature>
<dbReference type="InterPro" id="IPR007527">
    <property type="entry name" value="Znf_SWIM"/>
</dbReference>
<dbReference type="InterPro" id="IPR027417">
    <property type="entry name" value="P-loop_NTPase"/>
</dbReference>
<dbReference type="InterPro" id="IPR049730">
    <property type="entry name" value="SNF2/RAD54-like_C"/>
</dbReference>
<evidence type="ECO:0000256" key="1">
    <source>
        <dbReference type="ARBA" id="ARBA00022801"/>
    </source>
</evidence>
<dbReference type="Proteomes" id="UP000001412">
    <property type="component" value="Chromosome"/>
</dbReference>
<dbReference type="InterPro" id="IPR000330">
    <property type="entry name" value="SNF2_N"/>
</dbReference>
<reference evidence="6 7" key="1">
    <citation type="journal article" date="2003" name="Proc. Natl. Acad. Sci. U.S.A.">
        <title>The genome sequence of Clostridium tetani, the causative agent of tetanus disease.</title>
        <authorList>
            <person name="Brueggemann H."/>
            <person name="Baumer S."/>
            <person name="Fricke W.F."/>
            <person name="Wiezer A."/>
            <person name="Liesegang H."/>
            <person name="Decker I."/>
            <person name="Herzberg C."/>
            <person name="Martinez-Arias R."/>
            <person name="Merkl R."/>
            <person name="Henne A."/>
            <person name="Gottschalk G."/>
        </authorList>
    </citation>
    <scope>NUCLEOTIDE SEQUENCE [LARGE SCALE GENOMIC DNA]</scope>
    <source>
        <strain evidence="7">Massachusetts / E88</strain>
    </source>
</reference>
<evidence type="ECO:0000256" key="2">
    <source>
        <dbReference type="PROSITE-ProRule" id="PRU00325"/>
    </source>
</evidence>
<dbReference type="GO" id="GO:0005524">
    <property type="term" value="F:ATP binding"/>
    <property type="evidence" value="ECO:0007669"/>
    <property type="project" value="InterPro"/>
</dbReference>
<dbReference type="GO" id="GO:0008270">
    <property type="term" value="F:zinc ion binding"/>
    <property type="evidence" value="ECO:0007669"/>
    <property type="project" value="UniProtKB-KW"/>
</dbReference>
<dbReference type="Gene3D" id="3.40.50.300">
    <property type="entry name" value="P-loop containing nucleotide triphosphate hydrolases"/>
    <property type="match status" value="1"/>
</dbReference>
<dbReference type="Pfam" id="PF08455">
    <property type="entry name" value="SNF2_assoc"/>
    <property type="match status" value="1"/>
</dbReference>
<feature type="domain" description="Helicase C-terminal" evidence="5">
    <location>
        <begin position="927"/>
        <end position="1087"/>
    </location>
</feature>
<dbReference type="STRING" id="212717.CTC_01850"/>
<accession>Q893H4</accession>
<keyword evidence="1" id="KW-0378">Hydrolase</keyword>
<dbReference type="InterPro" id="IPR014001">
    <property type="entry name" value="Helicase_ATP-bd"/>
</dbReference>
<dbReference type="SMART" id="SM00487">
    <property type="entry name" value="DEXDc"/>
    <property type="match status" value="1"/>
</dbReference>
<dbReference type="InterPro" id="IPR013663">
    <property type="entry name" value="Helicase_SWF/SNF/SWI_bac"/>
</dbReference>
<dbReference type="AlphaFoldDB" id="Q893H4"/>